<dbReference type="PANTHER" id="PTHR19316:SF18">
    <property type="entry name" value="HSP70-BINDING PROTEIN 1"/>
    <property type="match status" value="1"/>
</dbReference>
<name>A0A1Q2ZY13_ZYGRO</name>
<evidence type="ECO:0000256" key="1">
    <source>
        <dbReference type="ARBA" id="ARBA00011045"/>
    </source>
</evidence>
<keyword evidence="4" id="KW-0677">Repeat</keyword>
<dbReference type="Pfam" id="PF08609">
    <property type="entry name" value="Fes1"/>
    <property type="match status" value="1"/>
</dbReference>
<evidence type="ECO:0000313" key="7">
    <source>
        <dbReference type="Proteomes" id="UP000187013"/>
    </source>
</evidence>
<dbReference type="GO" id="GO:0071629">
    <property type="term" value="P:cytoplasm protein quality control by the ubiquitin-proteasome system"/>
    <property type="evidence" value="ECO:0007669"/>
    <property type="project" value="EnsemblFungi"/>
</dbReference>
<dbReference type="AlphaFoldDB" id="A0A1Q2ZY13"/>
<dbReference type="GO" id="GO:0005783">
    <property type="term" value="C:endoplasmic reticulum"/>
    <property type="evidence" value="ECO:0007669"/>
    <property type="project" value="TreeGrafter"/>
</dbReference>
<evidence type="ECO:0000256" key="3">
    <source>
        <dbReference type="ARBA" id="ARBA00020719"/>
    </source>
</evidence>
<dbReference type="OMA" id="LHWSIAN"/>
<proteinExistence type="inferred from homology"/>
<feature type="domain" description="Nucleotide exchange factor Fes1" evidence="5">
    <location>
        <begin position="1"/>
        <end position="81"/>
    </location>
</feature>
<comment type="similarity">
    <text evidence="1">Belongs to the FES1 family.</text>
</comment>
<protein>
    <recommendedName>
        <fullName evidence="3">Hsp70 nucleotide exchange factor FES1</fullName>
    </recommendedName>
    <alternativeName>
        <fullName evidence="2">Hsp70 nucleotide exchange factor fes1</fullName>
    </alternativeName>
</protein>
<dbReference type="SUPFAM" id="SSF48371">
    <property type="entry name" value="ARM repeat"/>
    <property type="match status" value="1"/>
</dbReference>
<dbReference type="PANTHER" id="PTHR19316">
    <property type="entry name" value="PROTEIN FOLDING REGULATOR"/>
    <property type="match status" value="1"/>
</dbReference>
<dbReference type="OrthoDB" id="10250458at2759"/>
<dbReference type="InterPro" id="IPR011989">
    <property type="entry name" value="ARM-like"/>
</dbReference>
<comment type="caution">
    <text evidence="6">The sequence shown here is derived from an EMBL/GenBank/DDBJ whole genome shotgun (WGS) entry which is preliminary data.</text>
</comment>
<evidence type="ECO:0000313" key="6">
    <source>
        <dbReference type="EMBL" id="GAV48376.1"/>
    </source>
</evidence>
<dbReference type="InterPro" id="IPR016024">
    <property type="entry name" value="ARM-type_fold"/>
</dbReference>
<dbReference type="GO" id="GO:0005829">
    <property type="term" value="C:cytosol"/>
    <property type="evidence" value="ECO:0007669"/>
    <property type="project" value="EnsemblFungi"/>
</dbReference>
<evidence type="ECO:0000259" key="5">
    <source>
        <dbReference type="Pfam" id="PF08609"/>
    </source>
</evidence>
<evidence type="ECO:0000256" key="2">
    <source>
        <dbReference type="ARBA" id="ARBA00015214"/>
    </source>
</evidence>
<gene>
    <name evidence="6" type="ORF">ZYGR_0I06730</name>
</gene>
<dbReference type="eggNOG" id="KOG2160">
    <property type="taxonomic scope" value="Eukaryota"/>
</dbReference>
<organism evidence="6 7">
    <name type="scientific">Zygosaccharomyces rouxii</name>
    <dbReference type="NCBI Taxonomy" id="4956"/>
    <lineage>
        <taxon>Eukaryota</taxon>
        <taxon>Fungi</taxon>
        <taxon>Dikarya</taxon>
        <taxon>Ascomycota</taxon>
        <taxon>Saccharomycotina</taxon>
        <taxon>Saccharomycetes</taxon>
        <taxon>Saccharomycetales</taxon>
        <taxon>Saccharomycetaceae</taxon>
        <taxon>Zygosaccharomyces</taxon>
    </lineage>
</organism>
<dbReference type="InterPro" id="IPR050693">
    <property type="entry name" value="Hsp70_NEF-Inhibitors"/>
</dbReference>
<dbReference type="InterPro" id="IPR013918">
    <property type="entry name" value="Nucleotide_exch_fac_Fes1"/>
</dbReference>
<dbReference type="Proteomes" id="UP000187013">
    <property type="component" value="Unassembled WGS sequence"/>
</dbReference>
<dbReference type="Gene3D" id="1.25.10.10">
    <property type="entry name" value="Leucine-rich Repeat Variant"/>
    <property type="match status" value="1"/>
</dbReference>
<sequence length="288" mass="32445">MEKLLHWSIANSQGDQQTKERVGQPDPKLLEQLFGTGPDEPTLMKQSMTVITNPEADLENKLTAFDNFEMLIENMDNANNIENLKLWNPLLQQLESPETDLRTYALSCVGTASQNNVKTQDDFLKYDGGLRKVIELASDINEPNEVRTKALYALSNLIRNHSKSSEAFCELRGLEVIPPIVHDTKANNKLKMRAISLLSAFLTSSTINEGLMDLLRKEGIVESTIDCLNMPFDVYIADRVLNILAQMVTANVQFTDGEKQKLQAGMQSIEPEQDRLNEDDLQTVKYVL</sequence>
<evidence type="ECO:0000256" key="4">
    <source>
        <dbReference type="ARBA" id="ARBA00022737"/>
    </source>
</evidence>
<reference evidence="6 7" key="1">
    <citation type="submission" date="2016-08" db="EMBL/GenBank/DDBJ databases">
        <title>Draft genome sequence of allopolyploid Zygosaccharomyces rouxii.</title>
        <authorList>
            <person name="Watanabe J."/>
            <person name="Uehara K."/>
            <person name="Mogi Y."/>
            <person name="Tsukioka Y."/>
        </authorList>
    </citation>
    <scope>NUCLEOTIDE SEQUENCE [LARGE SCALE GENOMIC DNA]</scope>
    <source>
        <strain evidence="6 7">NBRC 110957</strain>
    </source>
</reference>
<dbReference type="EMBL" id="BDGX01000009">
    <property type="protein sequence ID" value="GAV48376.1"/>
    <property type="molecule type" value="Genomic_DNA"/>
</dbReference>
<dbReference type="GO" id="GO:0000774">
    <property type="term" value="F:adenyl-nucleotide exchange factor activity"/>
    <property type="evidence" value="ECO:0007669"/>
    <property type="project" value="EnsemblFungi"/>
</dbReference>
<accession>A0A1Q2ZY13</accession>